<name>A0A7R9IA79_9NEOP</name>
<proteinExistence type="predicted"/>
<dbReference type="SMART" id="SM00013">
    <property type="entry name" value="LRRNT"/>
    <property type="match status" value="1"/>
</dbReference>
<gene>
    <name evidence="9" type="ORF">TTEB3V08_LOCUS1425</name>
</gene>
<feature type="region of interest" description="Disordered" evidence="5">
    <location>
        <begin position="478"/>
        <end position="552"/>
    </location>
</feature>
<evidence type="ECO:0000256" key="6">
    <source>
        <dbReference type="SAM" id="Phobius"/>
    </source>
</evidence>
<evidence type="ECO:0000256" key="3">
    <source>
        <dbReference type="ARBA" id="ARBA00022737"/>
    </source>
</evidence>
<dbReference type="FunFam" id="3.80.10.10:FF:001360">
    <property type="entry name" value="Uncharacterized protein"/>
    <property type="match status" value="1"/>
</dbReference>
<dbReference type="InterPro" id="IPR032675">
    <property type="entry name" value="LRR_dom_sf"/>
</dbReference>
<feature type="transmembrane region" description="Helical" evidence="6">
    <location>
        <begin position="432"/>
        <end position="463"/>
    </location>
</feature>
<evidence type="ECO:0000256" key="2">
    <source>
        <dbReference type="ARBA" id="ARBA00022729"/>
    </source>
</evidence>
<keyword evidence="6" id="KW-0472">Membrane</keyword>
<dbReference type="PANTHER" id="PTHR24369:SF210">
    <property type="entry name" value="CHAOPTIN-RELATED"/>
    <property type="match status" value="1"/>
</dbReference>
<dbReference type="GO" id="GO:0005886">
    <property type="term" value="C:plasma membrane"/>
    <property type="evidence" value="ECO:0007669"/>
    <property type="project" value="TreeGrafter"/>
</dbReference>
<feature type="compositionally biased region" description="Polar residues" evidence="5">
    <location>
        <begin position="536"/>
        <end position="552"/>
    </location>
</feature>
<keyword evidence="1" id="KW-0433">Leucine-rich repeat</keyword>
<dbReference type="Pfam" id="PF13855">
    <property type="entry name" value="LRR_8"/>
    <property type="match status" value="5"/>
</dbReference>
<dbReference type="SMART" id="SM00365">
    <property type="entry name" value="LRR_SD22"/>
    <property type="match status" value="4"/>
</dbReference>
<evidence type="ECO:0000256" key="7">
    <source>
        <dbReference type="SAM" id="SignalP"/>
    </source>
</evidence>
<accession>A0A7R9IA79</accession>
<protein>
    <recommendedName>
        <fullName evidence="8">LRRNT domain-containing protein</fullName>
    </recommendedName>
</protein>
<dbReference type="Gene3D" id="3.80.10.10">
    <property type="entry name" value="Ribonuclease Inhibitor"/>
    <property type="match status" value="4"/>
</dbReference>
<dbReference type="FunFam" id="3.80.10.10:FF:000770">
    <property type="entry name" value="Uncharacterized protein"/>
    <property type="match status" value="1"/>
</dbReference>
<dbReference type="PROSITE" id="PS51450">
    <property type="entry name" value="LRR"/>
    <property type="match status" value="3"/>
</dbReference>
<dbReference type="InterPro" id="IPR000372">
    <property type="entry name" value="LRRNT"/>
</dbReference>
<evidence type="ECO:0000313" key="9">
    <source>
        <dbReference type="EMBL" id="CAD7453277.1"/>
    </source>
</evidence>
<keyword evidence="4" id="KW-0325">Glycoprotein</keyword>
<feature type="transmembrane region" description="Helical" evidence="6">
    <location>
        <begin position="1075"/>
        <end position="1099"/>
    </location>
</feature>
<evidence type="ECO:0000259" key="8">
    <source>
        <dbReference type="SMART" id="SM00013"/>
    </source>
</evidence>
<keyword evidence="6" id="KW-0812">Transmembrane</keyword>
<dbReference type="EMBL" id="OE000293">
    <property type="protein sequence ID" value="CAD7453277.1"/>
    <property type="molecule type" value="Genomic_DNA"/>
</dbReference>
<reference evidence="9" key="1">
    <citation type="submission" date="2020-11" db="EMBL/GenBank/DDBJ databases">
        <authorList>
            <person name="Tran Van P."/>
        </authorList>
    </citation>
    <scope>NUCLEOTIDE SEQUENCE</scope>
</reference>
<evidence type="ECO:0000256" key="4">
    <source>
        <dbReference type="ARBA" id="ARBA00023180"/>
    </source>
</evidence>
<feature type="transmembrane region" description="Helical" evidence="6">
    <location>
        <begin position="1343"/>
        <end position="1358"/>
    </location>
</feature>
<organism evidence="9">
    <name type="scientific">Timema tahoe</name>
    <dbReference type="NCBI Taxonomy" id="61484"/>
    <lineage>
        <taxon>Eukaryota</taxon>
        <taxon>Metazoa</taxon>
        <taxon>Ecdysozoa</taxon>
        <taxon>Arthropoda</taxon>
        <taxon>Hexapoda</taxon>
        <taxon>Insecta</taxon>
        <taxon>Pterygota</taxon>
        <taxon>Neoptera</taxon>
        <taxon>Polyneoptera</taxon>
        <taxon>Phasmatodea</taxon>
        <taxon>Timematodea</taxon>
        <taxon>Timematoidea</taxon>
        <taxon>Timematidae</taxon>
        <taxon>Timema</taxon>
    </lineage>
</organism>
<dbReference type="InterPro" id="IPR050541">
    <property type="entry name" value="LRR_TM_domain-containing"/>
</dbReference>
<dbReference type="PANTHER" id="PTHR24369">
    <property type="entry name" value="ANTIGEN BSP, PUTATIVE-RELATED"/>
    <property type="match status" value="1"/>
</dbReference>
<keyword evidence="6" id="KW-1133">Transmembrane helix</keyword>
<keyword evidence="3" id="KW-0677">Repeat</keyword>
<feature type="chain" id="PRO_5031042394" description="LRRNT domain-containing protein" evidence="7">
    <location>
        <begin position="22"/>
        <end position="1414"/>
    </location>
</feature>
<evidence type="ECO:0000256" key="5">
    <source>
        <dbReference type="SAM" id="MobiDB-lite"/>
    </source>
</evidence>
<dbReference type="InterPro" id="IPR003591">
    <property type="entry name" value="Leu-rich_rpt_typical-subtyp"/>
</dbReference>
<dbReference type="SUPFAM" id="SSF52058">
    <property type="entry name" value="L domain-like"/>
    <property type="match status" value="2"/>
</dbReference>
<feature type="signal peptide" evidence="7">
    <location>
        <begin position="1"/>
        <end position="21"/>
    </location>
</feature>
<keyword evidence="2 7" id="KW-0732">Signal</keyword>
<feature type="domain" description="LRRNT" evidence="8">
    <location>
        <begin position="27"/>
        <end position="59"/>
    </location>
</feature>
<dbReference type="SMART" id="SM00369">
    <property type="entry name" value="LRR_TYP"/>
    <property type="match status" value="12"/>
</dbReference>
<sequence>MGIKVGGLLLVLVILLSLTSSQELRTPCPSPCECSEHLVDCSLRSLAEIPRDLPDTTIALTAAHNNLTTITTKDFPRTRPKLQSLYLNNNTIKYLEINAFDKLDNLKVLDLQGNLIRAIEPKTFINNKNIMKLVLSSNKIYKLDLGTFEGLDGLEDLRLDKNTIKNIDSNAFRHSPRLKKLVVSWNTDLNLPVEGLYFSTPSLTWLEMDHCNLSSLSPHAFDNMTNLSYLRLKGNRLQREDLRAIRRLRSLKFLHLENNAVGYVHPNTFDDISLEWLYLRGNGLYLVRNQPFLMTPSLVINPLLCDNLSQTWFWCSDIDIRVHANCPFFNYYRADSNSTACEALRIEEMNNANKKLQLANRMLPSVERGYKLTTRVDNQSESNHVTDVEVFSGMSKNISKGDLKFFGDFDVFNESLEFNQSSRSLETTIEKYTFLTIIYVAAGAASIIIFIFLITLSLDCFIAKRRYKVLKRKASKKTAEGKSSLDSQKNKTKSNTSQSDASRTKAPELKPLQGNFRRQNPQGRKSQRPRQRDSISSRSGGDNPRYITSSVNVDDVEPTTYRPHELWSRQFREHAESSVNGTPPPYVKSLTLTDMTDSPSRPPQTWGRQFSGETVGESVRAGSESPRFFTSVSGSTISSPASPKYPAHNLWSRQVFRLHEIIKMISFISLLVMISHSSSKPRCSSWKSSDIEVVCSHFSLQEPPQNLSISIESLDISNNNISSLRGNFMSSPKLNKLYVNDNGISFVAEDAFSKLENLYVLDLSSNFIQSLHQNTFVSAYRLGKLDLSKNRIRFFSRELFRNNLQLFKLNLSHNALSLPTSGTFLDTVSLNHIYLQYAHIYSDSPEYSWNSMNPDLFRSMKNLRTINLEGNGISELSENMFTRNQGLIQLNLRNNLLTSWPSPAFHSEAQIYSLDISNNLLQTLDERFVKSLGDLRHLNLSNNPFVCDCRLQELWLWSVRGNVSTGASCVSPFSAWGILGHLKCNLTQPHVSGLKEESIINNESSVDLYQTQETTSYTPQTEPVAITPVPTTSFIHSEVGRRLTITKTNYFTNSSPRSTPKTSFLLPDKRRTEDFTIVLCLTGVVGFLLFTIIVVFITIEYFNRRNKRTFIDQNIVSGESSACMERKEMRCFQESTPNNLLWGSRDSVSNRPSPITHYLQYPVDRTISKGIYECYKPRTVRERPDFEIEFVEDYSNAQTMRVETATGRLSANGAEGIIKSTSRSRSSLISDPAPLKVPICDSILVPMIPAAEQGAFLQSTQRFRQSHGSTSSTTYNVSLETGGVYSSPAPSRASTLSNYCVSEVINNFRDLQRETSSWFVGELSLFFTILSCVTGAMKVLARLAVGFVFVVAYKYYLLNKSVAKHRYLEELKYSEDSKPLTLMSNGSGTIRDEASIQKKNAQPSVESILLVGVT</sequence>
<evidence type="ECO:0000256" key="1">
    <source>
        <dbReference type="ARBA" id="ARBA00022614"/>
    </source>
</evidence>
<dbReference type="InterPro" id="IPR001611">
    <property type="entry name" value="Leu-rich_rpt"/>
</dbReference>